<comment type="caution">
    <text evidence="1">The sequence shown here is derived from an EMBL/GenBank/DDBJ whole genome shotgun (WGS) entry which is preliminary data.</text>
</comment>
<name>A0ACC1MN08_9PEZI</name>
<keyword evidence="2" id="KW-1185">Reference proteome</keyword>
<accession>A0ACC1MN08</accession>
<dbReference type="EMBL" id="JAPDGR010004577">
    <property type="protein sequence ID" value="KAJ2967731.1"/>
    <property type="molecule type" value="Genomic_DNA"/>
</dbReference>
<sequence length="66" mass="7479">MQQAFRQIRPAALRQLSKRAYTTSAYAQTIDNLRINGETKVLFQGFTGKQGTFHAEQAIAYGKYSH</sequence>
<gene>
    <name evidence="1" type="ORF">NUW58_g10381</name>
</gene>
<evidence type="ECO:0000313" key="1">
    <source>
        <dbReference type="EMBL" id="KAJ2967731.1"/>
    </source>
</evidence>
<proteinExistence type="predicted"/>
<reference evidence="1" key="1">
    <citation type="submission" date="2022-10" db="EMBL/GenBank/DDBJ databases">
        <title>Genome Sequence of Xylaria curta.</title>
        <authorList>
            <person name="Buettner E."/>
        </authorList>
    </citation>
    <scope>NUCLEOTIDE SEQUENCE</scope>
    <source>
        <strain evidence="1">Babe10</strain>
    </source>
</reference>
<protein>
    <submittedName>
        <fullName evidence="1">Uncharacterized protein</fullName>
    </submittedName>
</protein>
<dbReference type="Proteomes" id="UP001143856">
    <property type="component" value="Unassembled WGS sequence"/>
</dbReference>
<organism evidence="1 2">
    <name type="scientific">Xylaria curta</name>
    <dbReference type="NCBI Taxonomy" id="42375"/>
    <lineage>
        <taxon>Eukaryota</taxon>
        <taxon>Fungi</taxon>
        <taxon>Dikarya</taxon>
        <taxon>Ascomycota</taxon>
        <taxon>Pezizomycotina</taxon>
        <taxon>Sordariomycetes</taxon>
        <taxon>Xylariomycetidae</taxon>
        <taxon>Xylariales</taxon>
        <taxon>Xylariaceae</taxon>
        <taxon>Xylaria</taxon>
    </lineage>
</organism>
<evidence type="ECO:0000313" key="2">
    <source>
        <dbReference type="Proteomes" id="UP001143856"/>
    </source>
</evidence>